<dbReference type="STRING" id="542762.A0A4S4EK61"/>
<organism evidence="4 5">
    <name type="scientific">Camellia sinensis var. sinensis</name>
    <name type="common">China tea</name>
    <dbReference type="NCBI Taxonomy" id="542762"/>
    <lineage>
        <taxon>Eukaryota</taxon>
        <taxon>Viridiplantae</taxon>
        <taxon>Streptophyta</taxon>
        <taxon>Embryophyta</taxon>
        <taxon>Tracheophyta</taxon>
        <taxon>Spermatophyta</taxon>
        <taxon>Magnoliopsida</taxon>
        <taxon>eudicotyledons</taxon>
        <taxon>Gunneridae</taxon>
        <taxon>Pentapetalae</taxon>
        <taxon>asterids</taxon>
        <taxon>Ericales</taxon>
        <taxon>Theaceae</taxon>
        <taxon>Camellia</taxon>
    </lineage>
</organism>
<comment type="similarity">
    <text evidence="1">Belongs to the plant acyltransferase family.</text>
</comment>
<dbReference type="SMR" id="A0A4S4EK61"/>
<evidence type="ECO:0000313" key="4">
    <source>
        <dbReference type="EMBL" id="THG16592.1"/>
    </source>
</evidence>
<evidence type="ECO:0000256" key="3">
    <source>
        <dbReference type="ARBA" id="ARBA00023315"/>
    </source>
</evidence>
<sequence>MAIEVTVISTDTIKPSSPTPHHLKTHKLSFLDQLHPTIFSHVGLFYLMDNLDVSEAVTELKQSLSKALTLFYPLAGRINDDQLSIDCNDEGLYFSEARVNCLLSNFLLKPDLDLLNHFYPCHPTKIEPYARIHPVMIQVNVFDCSGIVIGLCLSHIVLDGISTSTFLKGWAACARGCVESVRPTFNAASLFPPNDQLPMDSITFLAKSMIKVGNCVTRRFVFDSSAISTLKSKAAIGSGVQYPSRVEVVTAFVWKSTMAISKASSGFQKPSLLSHAVDLRRRMVPPLQEYSIGNLLWIPRTQCAVHDVIELPSLVGKLRETIKNIDGDFVKRLQGGEGLSMISENVKEMVDLCSGGPVDYYGFTSWSKFGIYETDFGFGKPVWLSSHKISGSMFMNLVHMLETREGDGIEVWITLDESEMNMLVGDQEFLAFVSVDPSPID</sequence>
<dbReference type="Proteomes" id="UP000306102">
    <property type="component" value="Unassembled WGS sequence"/>
</dbReference>
<dbReference type="InterPro" id="IPR023213">
    <property type="entry name" value="CAT-like_dom_sf"/>
</dbReference>
<dbReference type="PANTHER" id="PTHR31623:SF110">
    <property type="entry name" value="VINORINE SYNTHASE-LIKE"/>
    <property type="match status" value="1"/>
</dbReference>
<dbReference type="PANTHER" id="PTHR31623">
    <property type="entry name" value="F21J9.9"/>
    <property type="match status" value="1"/>
</dbReference>
<keyword evidence="3" id="KW-0012">Acyltransferase</keyword>
<name>A0A4S4EK61_CAMSN</name>
<keyword evidence="2" id="KW-0808">Transferase</keyword>
<reference evidence="4 5" key="1">
    <citation type="journal article" date="2018" name="Proc. Natl. Acad. Sci. U.S.A.">
        <title>Draft genome sequence of Camellia sinensis var. sinensis provides insights into the evolution of the tea genome and tea quality.</title>
        <authorList>
            <person name="Wei C."/>
            <person name="Yang H."/>
            <person name="Wang S."/>
            <person name="Zhao J."/>
            <person name="Liu C."/>
            <person name="Gao L."/>
            <person name="Xia E."/>
            <person name="Lu Y."/>
            <person name="Tai Y."/>
            <person name="She G."/>
            <person name="Sun J."/>
            <person name="Cao H."/>
            <person name="Tong W."/>
            <person name="Gao Q."/>
            <person name="Li Y."/>
            <person name="Deng W."/>
            <person name="Jiang X."/>
            <person name="Wang W."/>
            <person name="Chen Q."/>
            <person name="Zhang S."/>
            <person name="Li H."/>
            <person name="Wu J."/>
            <person name="Wang P."/>
            <person name="Li P."/>
            <person name="Shi C."/>
            <person name="Zheng F."/>
            <person name="Jian J."/>
            <person name="Huang B."/>
            <person name="Shan D."/>
            <person name="Shi M."/>
            <person name="Fang C."/>
            <person name="Yue Y."/>
            <person name="Li F."/>
            <person name="Li D."/>
            <person name="Wei S."/>
            <person name="Han B."/>
            <person name="Jiang C."/>
            <person name="Yin Y."/>
            <person name="Xia T."/>
            <person name="Zhang Z."/>
            <person name="Bennetzen J.L."/>
            <person name="Zhao S."/>
            <person name="Wan X."/>
        </authorList>
    </citation>
    <scope>NUCLEOTIDE SEQUENCE [LARGE SCALE GENOMIC DNA]</scope>
    <source>
        <strain evidence="5">cv. Shuchazao</strain>
        <tissue evidence="4">Leaf</tissue>
    </source>
</reference>
<protein>
    <submittedName>
        <fullName evidence="4">Uncharacterized protein</fullName>
    </submittedName>
</protein>
<dbReference type="AlphaFoldDB" id="A0A4S4EK61"/>
<dbReference type="Pfam" id="PF02458">
    <property type="entry name" value="Transferase"/>
    <property type="match status" value="1"/>
</dbReference>
<comment type="caution">
    <text evidence="4">The sequence shown here is derived from an EMBL/GenBank/DDBJ whole genome shotgun (WGS) entry which is preliminary data.</text>
</comment>
<accession>A0A4S4EK61</accession>
<evidence type="ECO:0000256" key="1">
    <source>
        <dbReference type="ARBA" id="ARBA00009861"/>
    </source>
</evidence>
<keyword evidence="5" id="KW-1185">Reference proteome</keyword>
<dbReference type="GO" id="GO:0016746">
    <property type="term" value="F:acyltransferase activity"/>
    <property type="evidence" value="ECO:0007669"/>
    <property type="project" value="UniProtKB-KW"/>
</dbReference>
<proteinExistence type="inferred from homology"/>
<evidence type="ECO:0000313" key="5">
    <source>
        <dbReference type="Proteomes" id="UP000306102"/>
    </source>
</evidence>
<evidence type="ECO:0000256" key="2">
    <source>
        <dbReference type="ARBA" id="ARBA00022679"/>
    </source>
</evidence>
<dbReference type="EMBL" id="SDRB02003990">
    <property type="protein sequence ID" value="THG16592.1"/>
    <property type="molecule type" value="Genomic_DNA"/>
</dbReference>
<dbReference type="Gene3D" id="3.30.559.10">
    <property type="entry name" value="Chloramphenicol acetyltransferase-like domain"/>
    <property type="match status" value="2"/>
</dbReference>
<gene>
    <name evidence="4" type="ORF">TEA_014455</name>
</gene>